<name>A0A1X6MYZ1_9APHY</name>
<dbReference type="CDD" id="cd12087">
    <property type="entry name" value="TM_EGFR-like"/>
    <property type="match status" value="1"/>
</dbReference>
<feature type="region of interest" description="Disordered" evidence="1">
    <location>
        <begin position="167"/>
        <end position="195"/>
    </location>
</feature>
<keyword evidence="4" id="KW-1185">Reference proteome</keyword>
<dbReference type="RefSeq" id="XP_024338230.1">
    <property type="nucleotide sequence ID" value="XM_024477664.1"/>
</dbReference>
<evidence type="ECO:0000256" key="1">
    <source>
        <dbReference type="SAM" id="MobiDB-lite"/>
    </source>
</evidence>
<evidence type="ECO:0000256" key="2">
    <source>
        <dbReference type="SAM" id="Phobius"/>
    </source>
</evidence>
<proteinExistence type="predicted"/>
<protein>
    <submittedName>
        <fullName evidence="3">Uncharacterized protein</fullName>
    </submittedName>
</protein>
<gene>
    <name evidence="3" type="ORF">POSPLADRAFT_1040082</name>
</gene>
<sequence>MSSATASSSPSTSASASPSSSSSSNNTAIALGVSLSIVALLAIALFIFWFLRRRRPHVSSQPHTTVRRNTVVDLSNPAFRVTPFGSPDGDTPRFVHEPGANMRVAHRRDDGGWEFSEMTPDNWSTFDLPTPLAGRHSLSGRSSLSCVSALGSKEKLKLQPGELTTRGFIEHDGDYDNPPPAYERAVGPSRGPGEV</sequence>
<accession>A0A1X6MYZ1</accession>
<feature type="transmembrane region" description="Helical" evidence="2">
    <location>
        <begin position="28"/>
        <end position="51"/>
    </location>
</feature>
<feature type="region of interest" description="Disordered" evidence="1">
    <location>
        <begin position="1"/>
        <end position="24"/>
    </location>
</feature>
<dbReference type="OrthoDB" id="2848852at2759"/>
<dbReference type="GeneID" id="36322614"/>
<keyword evidence="2" id="KW-0472">Membrane</keyword>
<reference evidence="3 4" key="1">
    <citation type="submission" date="2017-04" db="EMBL/GenBank/DDBJ databases">
        <title>Genome Sequence of the Model Brown-Rot Fungus Postia placenta SB12.</title>
        <authorList>
            <consortium name="DOE Joint Genome Institute"/>
            <person name="Gaskell J."/>
            <person name="Kersten P."/>
            <person name="Larrondo L.F."/>
            <person name="Canessa P."/>
            <person name="Martinez D."/>
            <person name="Hibbett D."/>
            <person name="Schmoll M."/>
            <person name="Kubicek C.P."/>
            <person name="Martinez A.T."/>
            <person name="Yadav J."/>
            <person name="Master E."/>
            <person name="Magnuson J.K."/>
            <person name="James T."/>
            <person name="Yaver D."/>
            <person name="Berka R."/>
            <person name="Labutti K."/>
            <person name="Lipzen A."/>
            <person name="Aerts A."/>
            <person name="Barry K."/>
            <person name="Henrissat B."/>
            <person name="Blanchette R."/>
            <person name="Grigoriev I."/>
            <person name="Cullen D."/>
        </authorList>
    </citation>
    <scope>NUCLEOTIDE SEQUENCE [LARGE SCALE GENOMIC DNA]</scope>
    <source>
        <strain evidence="3 4">MAD-698-R-SB12</strain>
    </source>
</reference>
<keyword evidence="2" id="KW-1133">Transmembrane helix</keyword>
<dbReference type="AlphaFoldDB" id="A0A1X6MYZ1"/>
<evidence type="ECO:0000313" key="3">
    <source>
        <dbReference type="EMBL" id="OSX61436.1"/>
    </source>
</evidence>
<organism evidence="3 4">
    <name type="scientific">Postia placenta MAD-698-R-SB12</name>
    <dbReference type="NCBI Taxonomy" id="670580"/>
    <lineage>
        <taxon>Eukaryota</taxon>
        <taxon>Fungi</taxon>
        <taxon>Dikarya</taxon>
        <taxon>Basidiomycota</taxon>
        <taxon>Agaricomycotina</taxon>
        <taxon>Agaricomycetes</taxon>
        <taxon>Polyporales</taxon>
        <taxon>Adustoporiaceae</taxon>
        <taxon>Rhodonia</taxon>
    </lineage>
</organism>
<keyword evidence="2" id="KW-0812">Transmembrane</keyword>
<dbReference type="EMBL" id="KZ110598">
    <property type="protein sequence ID" value="OSX61436.1"/>
    <property type="molecule type" value="Genomic_DNA"/>
</dbReference>
<evidence type="ECO:0000313" key="4">
    <source>
        <dbReference type="Proteomes" id="UP000194127"/>
    </source>
</evidence>
<dbReference type="Proteomes" id="UP000194127">
    <property type="component" value="Unassembled WGS sequence"/>
</dbReference>